<protein>
    <recommendedName>
        <fullName evidence="12">Prominin-1-A-like</fullName>
    </recommendedName>
</protein>
<accession>A0AAD7X2P9</accession>
<dbReference type="GO" id="GO:0031528">
    <property type="term" value="C:microvillus membrane"/>
    <property type="evidence" value="ECO:0007669"/>
    <property type="project" value="UniProtKB-SubCell"/>
</dbReference>
<evidence type="ECO:0000256" key="7">
    <source>
        <dbReference type="SAM" id="Coils"/>
    </source>
</evidence>
<comment type="caution">
    <text evidence="10">The sequence shown here is derived from an EMBL/GenBank/DDBJ whole genome shotgun (WGS) entry which is preliminary data.</text>
</comment>
<dbReference type="GO" id="GO:0071914">
    <property type="term" value="C:prominosome"/>
    <property type="evidence" value="ECO:0007669"/>
    <property type="project" value="TreeGrafter"/>
</dbReference>
<evidence type="ECO:0000256" key="6">
    <source>
        <dbReference type="ARBA" id="ARBA00023180"/>
    </source>
</evidence>
<feature type="coiled-coil region" evidence="7">
    <location>
        <begin position="326"/>
        <end position="353"/>
    </location>
</feature>
<keyword evidence="5 8" id="KW-0472">Membrane</keyword>
<feature type="transmembrane region" description="Helical" evidence="8">
    <location>
        <begin position="386"/>
        <end position="414"/>
    </location>
</feature>
<dbReference type="InterPro" id="IPR008795">
    <property type="entry name" value="Prominin"/>
</dbReference>
<organism evidence="10 11">
    <name type="scientific">Aldrovandia affinis</name>
    <dbReference type="NCBI Taxonomy" id="143900"/>
    <lineage>
        <taxon>Eukaryota</taxon>
        <taxon>Metazoa</taxon>
        <taxon>Chordata</taxon>
        <taxon>Craniata</taxon>
        <taxon>Vertebrata</taxon>
        <taxon>Euteleostomi</taxon>
        <taxon>Actinopterygii</taxon>
        <taxon>Neopterygii</taxon>
        <taxon>Teleostei</taxon>
        <taxon>Notacanthiformes</taxon>
        <taxon>Halosauridae</taxon>
        <taxon>Aldrovandia</taxon>
    </lineage>
</organism>
<evidence type="ECO:0000256" key="8">
    <source>
        <dbReference type="SAM" id="Phobius"/>
    </source>
</evidence>
<dbReference type="GO" id="GO:0015485">
    <property type="term" value="F:cholesterol binding"/>
    <property type="evidence" value="ECO:0007669"/>
    <property type="project" value="TreeGrafter"/>
</dbReference>
<comment type="subcellular location">
    <subcellularLocation>
        <location evidence="1">Cell projection</location>
        <location evidence="1">Microvillus membrane</location>
        <topology evidence="1">Multi-pass membrane protein</topology>
    </subcellularLocation>
</comment>
<gene>
    <name evidence="10" type="ORF">AAFF_G00138190</name>
</gene>
<feature type="coiled-coil region" evidence="7">
    <location>
        <begin position="224"/>
        <end position="258"/>
    </location>
</feature>
<keyword evidence="3 8" id="KW-0812">Transmembrane</keyword>
<keyword evidence="4 8" id="KW-1133">Transmembrane helix</keyword>
<dbReference type="EMBL" id="JAINUG010000002">
    <property type="protein sequence ID" value="KAJ8418110.1"/>
    <property type="molecule type" value="Genomic_DNA"/>
</dbReference>
<keyword evidence="7" id="KW-0175">Coiled coil</keyword>
<evidence type="ECO:0000313" key="10">
    <source>
        <dbReference type="EMBL" id="KAJ8418110.1"/>
    </source>
</evidence>
<dbReference type="GO" id="GO:0009986">
    <property type="term" value="C:cell surface"/>
    <property type="evidence" value="ECO:0007669"/>
    <property type="project" value="TreeGrafter"/>
</dbReference>
<keyword evidence="9" id="KW-0732">Signal</keyword>
<evidence type="ECO:0008006" key="12">
    <source>
        <dbReference type="Google" id="ProtNLM"/>
    </source>
</evidence>
<evidence type="ECO:0000256" key="9">
    <source>
        <dbReference type="SAM" id="SignalP"/>
    </source>
</evidence>
<dbReference type="Proteomes" id="UP001221898">
    <property type="component" value="Unassembled WGS sequence"/>
</dbReference>
<comment type="similarity">
    <text evidence="2">Belongs to the prominin family.</text>
</comment>
<feature type="transmembrane region" description="Helical" evidence="8">
    <location>
        <begin position="739"/>
        <end position="759"/>
    </location>
</feature>
<sequence>MGVSYWPPGRWVSLWACLVVWLLAQCGAQQVPAPCSMGPAPRDLNGSQYQPGSNPDGGTTFLSAFVQSFLGTVQPNPFPEELLLEVAKYVDGIIDRDTVKKSELCPAEMMRGHMYQEQNKSTNCRRRGIYWGTVLLTAIILAGNICMFRSNQSLAFSLGRSMTQSHSTLDNLQTYLTAVPREVHTVVRNRLNDIGRLLGEKLQEALGGPVNPALDSVRKMSQEVKSTSQLLDQVNATLRELRLELDTTQANLTAVRDRVNGTFRKPTCLGCAQFQEELRTLSLDTSFTVPHLSEFQSAVDEVVDADLDSRLKEGEEYMDSLPQRVTNETRSTVESVKQQLEDIKAQISQVTNDIPLSTLTEVSVKLQEVQGYIDEYSPEVEKAERYSWIVGLILSCVVLLVVVCNILGLLLGPVGLEPKADPTHRSGTAHCGGTFLMAGVGFSFLFSWLFMILVLLLFLLGGNVYTLVCEPWQSGEFLQIIDTSGLIPGFQLSESLGLKTNLTISDVYEDCQRDSSLWTTLHLQEIINLDDLLNVSKYTDEIQQIFDQNDITLPTFTLLSPETRAQLQKFSNMATDVDLSSTTEQLNNISRTDLNSTANKLDDLAALQVDPTVRSELREEATQVRRIQAQIEGSVLPRVGDLNSTIQLLEAQASTANGTVNAVLRTVGAAQDFLNHNTSQIVKSESQKFLDCQMKYFTAYADWAKRMITQQVGRCGPVAAAVDDVEVVVCSYVTESLNAFWFSLGWCLIFLIPNIILSVKLAKFYRKMKHTDVFENHIQMNHFPQANLKPY</sequence>
<feature type="chain" id="PRO_5042021877" description="Prominin-1-A-like" evidence="9">
    <location>
        <begin position="29"/>
        <end position="791"/>
    </location>
</feature>
<feature type="transmembrane region" description="Helical" evidence="8">
    <location>
        <begin position="435"/>
        <end position="460"/>
    </location>
</feature>
<dbReference type="PANTHER" id="PTHR22730:SF4">
    <property type="entry name" value="PROMININ-1-A-LIKE"/>
    <property type="match status" value="1"/>
</dbReference>
<dbReference type="GO" id="GO:0005929">
    <property type="term" value="C:cilium"/>
    <property type="evidence" value="ECO:0007669"/>
    <property type="project" value="TreeGrafter"/>
</dbReference>
<dbReference type="Pfam" id="PF05478">
    <property type="entry name" value="Prominin"/>
    <property type="match status" value="1"/>
</dbReference>
<reference evidence="10" key="1">
    <citation type="journal article" date="2023" name="Science">
        <title>Genome structures resolve the early diversification of teleost fishes.</title>
        <authorList>
            <person name="Parey E."/>
            <person name="Louis A."/>
            <person name="Montfort J."/>
            <person name="Bouchez O."/>
            <person name="Roques C."/>
            <person name="Iampietro C."/>
            <person name="Lluch J."/>
            <person name="Castinel A."/>
            <person name="Donnadieu C."/>
            <person name="Desvignes T."/>
            <person name="Floi Bucao C."/>
            <person name="Jouanno E."/>
            <person name="Wen M."/>
            <person name="Mejri S."/>
            <person name="Dirks R."/>
            <person name="Jansen H."/>
            <person name="Henkel C."/>
            <person name="Chen W.J."/>
            <person name="Zahm M."/>
            <person name="Cabau C."/>
            <person name="Klopp C."/>
            <person name="Thompson A.W."/>
            <person name="Robinson-Rechavi M."/>
            <person name="Braasch I."/>
            <person name="Lecointre G."/>
            <person name="Bobe J."/>
            <person name="Postlethwait J.H."/>
            <person name="Berthelot C."/>
            <person name="Roest Crollius H."/>
            <person name="Guiguen Y."/>
        </authorList>
    </citation>
    <scope>NUCLEOTIDE SEQUENCE</scope>
    <source>
        <strain evidence="10">NC1722</strain>
    </source>
</reference>
<feature type="signal peptide" evidence="9">
    <location>
        <begin position="1"/>
        <end position="28"/>
    </location>
</feature>
<name>A0AAD7X2P9_9TELE</name>
<keyword evidence="11" id="KW-1185">Reference proteome</keyword>
<evidence type="ECO:0000256" key="1">
    <source>
        <dbReference type="ARBA" id="ARBA00004475"/>
    </source>
</evidence>
<keyword evidence="6" id="KW-0325">Glycoprotein</keyword>
<dbReference type="PANTHER" id="PTHR22730">
    <property type="entry name" value="PROMININ PROM PROTEIN"/>
    <property type="match status" value="1"/>
</dbReference>
<evidence type="ECO:0000256" key="3">
    <source>
        <dbReference type="ARBA" id="ARBA00022692"/>
    </source>
</evidence>
<dbReference type="GO" id="GO:0016324">
    <property type="term" value="C:apical plasma membrane"/>
    <property type="evidence" value="ECO:0007669"/>
    <property type="project" value="TreeGrafter"/>
</dbReference>
<evidence type="ECO:0000313" key="11">
    <source>
        <dbReference type="Proteomes" id="UP001221898"/>
    </source>
</evidence>
<proteinExistence type="inferred from homology"/>
<dbReference type="AlphaFoldDB" id="A0AAD7X2P9"/>
<evidence type="ECO:0000256" key="5">
    <source>
        <dbReference type="ARBA" id="ARBA00023136"/>
    </source>
</evidence>
<evidence type="ECO:0000256" key="2">
    <source>
        <dbReference type="ARBA" id="ARBA00006058"/>
    </source>
</evidence>
<evidence type="ECO:0000256" key="4">
    <source>
        <dbReference type="ARBA" id="ARBA00022989"/>
    </source>
</evidence>